<protein>
    <submittedName>
        <fullName evidence="2">Uncharacterized protein</fullName>
    </submittedName>
</protein>
<dbReference type="AlphaFoldDB" id="A0A1R2D234"/>
<gene>
    <name evidence="2" type="ORF">SteCoe_1367</name>
</gene>
<feature type="compositionally biased region" description="Basic residues" evidence="1">
    <location>
        <begin position="55"/>
        <end position="69"/>
    </location>
</feature>
<feature type="compositionally biased region" description="Acidic residues" evidence="1">
    <location>
        <begin position="73"/>
        <end position="83"/>
    </location>
</feature>
<evidence type="ECO:0000313" key="2">
    <source>
        <dbReference type="EMBL" id="OMJ95308.1"/>
    </source>
</evidence>
<accession>A0A1R2D234</accession>
<name>A0A1R2D234_9CILI</name>
<organism evidence="2 3">
    <name type="scientific">Stentor coeruleus</name>
    <dbReference type="NCBI Taxonomy" id="5963"/>
    <lineage>
        <taxon>Eukaryota</taxon>
        <taxon>Sar</taxon>
        <taxon>Alveolata</taxon>
        <taxon>Ciliophora</taxon>
        <taxon>Postciliodesmatophora</taxon>
        <taxon>Heterotrichea</taxon>
        <taxon>Heterotrichida</taxon>
        <taxon>Stentoridae</taxon>
        <taxon>Stentor</taxon>
    </lineage>
</organism>
<reference evidence="2 3" key="1">
    <citation type="submission" date="2016-11" db="EMBL/GenBank/DDBJ databases">
        <title>The macronuclear genome of Stentor coeruleus: a giant cell with tiny introns.</title>
        <authorList>
            <person name="Slabodnick M."/>
            <person name="Ruby J.G."/>
            <person name="Reiff S.B."/>
            <person name="Swart E.C."/>
            <person name="Gosai S."/>
            <person name="Prabakaran S."/>
            <person name="Witkowska E."/>
            <person name="Larue G.E."/>
            <person name="Fisher S."/>
            <person name="Freeman R.M."/>
            <person name="Gunawardena J."/>
            <person name="Chu W."/>
            <person name="Stover N.A."/>
            <person name="Gregory B.D."/>
            <person name="Nowacki M."/>
            <person name="Derisi J."/>
            <person name="Roy S.W."/>
            <person name="Marshall W.F."/>
            <person name="Sood P."/>
        </authorList>
    </citation>
    <scope>NUCLEOTIDE SEQUENCE [LARGE SCALE GENOMIC DNA]</scope>
    <source>
        <strain evidence="2">WM001</strain>
    </source>
</reference>
<evidence type="ECO:0000313" key="3">
    <source>
        <dbReference type="Proteomes" id="UP000187209"/>
    </source>
</evidence>
<dbReference type="Proteomes" id="UP000187209">
    <property type="component" value="Unassembled WGS sequence"/>
</dbReference>
<feature type="compositionally biased region" description="Basic and acidic residues" evidence="1">
    <location>
        <begin position="166"/>
        <end position="242"/>
    </location>
</feature>
<dbReference type="EMBL" id="MPUH01000014">
    <property type="protein sequence ID" value="OMJ95308.1"/>
    <property type="molecule type" value="Genomic_DNA"/>
</dbReference>
<dbReference type="InterPro" id="IPR016024">
    <property type="entry name" value="ARM-type_fold"/>
</dbReference>
<feature type="compositionally biased region" description="Polar residues" evidence="1">
    <location>
        <begin position="246"/>
        <end position="255"/>
    </location>
</feature>
<dbReference type="SUPFAM" id="SSF48371">
    <property type="entry name" value="ARM repeat"/>
    <property type="match status" value="1"/>
</dbReference>
<keyword evidence="3" id="KW-1185">Reference proteome</keyword>
<feature type="compositionally biased region" description="Basic and acidic residues" evidence="1">
    <location>
        <begin position="95"/>
        <end position="142"/>
    </location>
</feature>
<feature type="region of interest" description="Disordered" evidence="1">
    <location>
        <begin position="95"/>
        <end position="255"/>
    </location>
</feature>
<feature type="region of interest" description="Disordered" evidence="1">
    <location>
        <begin position="48"/>
        <end position="83"/>
    </location>
</feature>
<proteinExistence type="predicted"/>
<sequence length="447" mass="51066">MEIKDQLIREFAKRVDDLKKNFLQMAKTMIEEEEKKKGEYVDDKVDEELVEDKKKRSRSPLNKKLKKFRKIQEDDDESEDEYEWVAEEKIEKNIDLDMKIEDGKEAGEGKDMRKGDGVEKKVEEKLGKNKQGTEKSVKKEEGNAQGQDSGLGFSKKLSRPSQSYGKNERPEDFSVKLSSKDQEKTQSENTSKKPENKEPVEQQKTLEEHKETSRIDAKKDHEAKISQKKLEPDTKSLTKKPDSFIPQKSSGTIENTSKSLKEALDELSYAPSDRVIEILNTFTNFLEDSVDKALENFVSLSAGKFLKKLRDSERASDLKDKYQAILKLLQKKANEKASEKKIDKWESLGKSLIDAQTQKNDSEILALINKILDYLLEKINPADIKNIGKVTGILENICKDTKNSKIRNRGGLALSKFKEKIPKTQNLDSTIKPHIADRLKGIISNIN</sequence>
<evidence type="ECO:0000256" key="1">
    <source>
        <dbReference type="SAM" id="MobiDB-lite"/>
    </source>
</evidence>
<comment type="caution">
    <text evidence="2">The sequence shown here is derived from an EMBL/GenBank/DDBJ whole genome shotgun (WGS) entry which is preliminary data.</text>
</comment>